<dbReference type="GO" id="GO:0009055">
    <property type="term" value="F:electron transfer activity"/>
    <property type="evidence" value="ECO:0007669"/>
    <property type="project" value="InterPro"/>
</dbReference>
<evidence type="ECO:0000313" key="8">
    <source>
        <dbReference type="Proteomes" id="UP000294980"/>
    </source>
</evidence>
<evidence type="ECO:0000256" key="5">
    <source>
        <dbReference type="SAM" id="SignalP"/>
    </source>
</evidence>
<keyword evidence="3 4" id="KW-0408">Iron</keyword>
<dbReference type="Gene3D" id="1.10.1130.10">
    <property type="entry name" value="Flavocytochrome C3, Chain A"/>
    <property type="match status" value="1"/>
</dbReference>
<keyword evidence="8" id="KW-1185">Reference proteome</keyword>
<keyword evidence="2 5" id="KW-0732">Signal</keyword>
<keyword evidence="1 4" id="KW-0479">Metal-binding</keyword>
<evidence type="ECO:0000256" key="3">
    <source>
        <dbReference type="ARBA" id="ARBA00023004"/>
    </source>
</evidence>
<dbReference type="PANTHER" id="PTHR35038:SF6">
    <property type="entry name" value="SURFACE LOCALIZED DECAHEME CYTOCHROME C LIPOPROTEIN"/>
    <property type="match status" value="1"/>
</dbReference>
<dbReference type="Proteomes" id="UP000294980">
    <property type="component" value="Unassembled WGS sequence"/>
</dbReference>
<reference evidence="7 8" key="1">
    <citation type="submission" date="2019-03" db="EMBL/GenBank/DDBJ databases">
        <title>Genomic Encyclopedia of Type Strains, Phase IV (KMG-IV): sequencing the most valuable type-strain genomes for metagenomic binning, comparative biology and taxonomic classification.</title>
        <authorList>
            <person name="Goeker M."/>
        </authorList>
    </citation>
    <scope>NUCLEOTIDE SEQUENCE [LARGE SCALE GENOMIC DNA]</scope>
    <source>
        <strain evidence="7 8">DSM 23344</strain>
    </source>
</reference>
<dbReference type="InterPro" id="IPR023155">
    <property type="entry name" value="Cyt_c-552/4"/>
</dbReference>
<comment type="caution">
    <text evidence="7">The sequence shown here is derived from an EMBL/GenBank/DDBJ whole genome shotgun (WGS) entry which is preliminary data.</text>
</comment>
<dbReference type="InterPro" id="IPR036280">
    <property type="entry name" value="Multihaem_cyt_sf"/>
</dbReference>
<dbReference type="SUPFAM" id="SSF48695">
    <property type="entry name" value="Multiheme cytochromes"/>
    <property type="match status" value="1"/>
</dbReference>
<evidence type="ECO:0000259" key="6">
    <source>
        <dbReference type="PROSITE" id="PS51007"/>
    </source>
</evidence>
<dbReference type="PANTHER" id="PTHR35038">
    <property type="entry name" value="DISSIMILATORY SULFITE REDUCTASE SIRA"/>
    <property type="match status" value="1"/>
</dbReference>
<dbReference type="PROSITE" id="PS51007">
    <property type="entry name" value="CYTC"/>
    <property type="match status" value="1"/>
</dbReference>
<feature type="signal peptide" evidence="5">
    <location>
        <begin position="1"/>
        <end position="24"/>
    </location>
</feature>
<gene>
    <name evidence="7" type="ORF">EV688_1219</name>
</gene>
<organism evidence="7 8">
    <name type="scientific">Chromatocurvus halotolerans</name>
    <dbReference type="NCBI Taxonomy" id="1132028"/>
    <lineage>
        <taxon>Bacteria</taxon>
        <taxon>Pseudomonadati</taxon>
        <taxon>Pseudomonadota</taxon>
        <taxon>Gammaproteobacteria</taxon>
        <taxon>Cellvibrionales</taxon>
        <taxon>Halieaceae</taxon>
        <taxon>Chromatocurvus</taxon>
    </lineage>
</organism>
<dbReference type="InterPro" id="IPR051829">
    <property type="entry name" value="Multiheme_Cytochr_ET"/>
</dbReference>
<dbReference type="GO" id="GO:0046872">
    <property type="term" value="F:metal ion binding"/>
    <property type="evidence" value="ECO:0007669"/>
    <property type="project" value="UniProtKB-KW"/>
</dbReference>
<evidence type="ECO:0000256" key="2">
    <source>
        <dbReference type="ARBA" id="ARBA00022729"/>
    </source>
</evidence>
<feature type="domain" description="Cytochrome c" evidence="6">
    <location>
        <begin position="244"/>
        <end position="381"/>
    </location>
</feature>
<sequence length="433" mass="46890">MVMWRSIKVNVHLAMLFLAPLAVAQSLPEDDGRVHEGVASCASAVCHGRVNEADDETVWLNEYRVWLRQDYHSRAYRTLMTQQSQAIAAKLGLPAAHTADLCLDCHADNVPAERRGARFQIDDGVGCEACHGGAGDWLENHAERGTSHADNIAEGMYPTDQPVARAELCLSCHLGTRDKLATHRIMGAGHPRLSFELETFSVNQPAHYSVDEDYVQRKGKPDTVAIWVSGLAMNAATLFDLLASEAYPGNALFPELSFFQCHACHHGMNDLRWQSDARAPALPPGSVRLNDGPLTVLLPALAVLVPERAEDIAAQLQALHAAAENDPQSLLDTASGISSALGAVAAALADRRFDASLQRSLRRELLASSAADRFGYFTAAEQAFLAIETLSIALGDSESLAPQLDALFEALGSETSYVPDQYAVRARQMLEAL</sequence>
<evidence type="ECO:0000313" key="7">
    <source>
        <dbReference type="EMBL" id="TCO71758.1"/>
    </source>
</evidence>
<dbReference type="OrthoDB" id="9814800at2"/>
<dbReference type="InterPro" id="IPR009056">
    <property type="entry name" value="Cyt_c-like_dom"/>
</dbReference>
<proteinExistence type="predicted"/>
<protein>
    <submittedName>
        <fullName evidence="7">Cytochrome c554/c'-like protein</fullName>
    </submittedName>
</protein>
<dbReference type="AlphaFoldDB" id="A0A4R2KNV7"/>
<evidence type="ECO:0000256" key="4">
    <source>
        <dbReference type="PROSITE-ProRule" id="PRU00433"/>
    </source>
</evidence>
<evidence type="ECO:0000256" key="1">
    <source>
        <dbReference type="ARBA" id="ARBA00022723"/>
    </source>
</evidence>
<feature type="chain" id="PRO_5020796560" evidence="5">
    <location>
        <begin position="25"/>
        <end position="433"/>
    </location>
</feature>
<dbReference type="Pfam" id="PF13435">
    <property type="entry name" value="Cytochrome_C554"/>
    <property type="match status" value="1"/>
</dbReference>
<keyword evidence="4" id="KW-0349">Heme</keyword>
<accession>A0A4R2KNV7</accession>
<dbReference type="EMBL" id="SLWX01000021">
    <property type="protein sequence ID" value="TCO71758.1"/>
    <property type="molecule type" value="Genomic_DNA"/>
</dbReference>
<dbReference type="GO" id="GO:0020037">
    <property type="term" value="F:heme binding"/>
    <property type="evidence" value="ECO:0007669"/>
    <property type="project" value="InterPro"/>
</dbReference>
<dbReference type="GO" id="GO:0016491">
    <property type="term" value="F:oxidoreductase activity"/>
    <property type="evidence" value="ECO:0007669"/>
    <property type="project" value="TreeGrafter"/>
</dbReference>
<name>A0A4R2KNV7_9GAMM</name>